<evidence type="ECO:0000313" key="2">
    <source>
        <dbReference type="Proteomes" id="UP000789396"/>
    </source>
</evidence>
<proteinExistence type="predicted"/>
<reference evidence="1" key="1">
    <citation type="submission" date="2021-06" db="EMBL/GenBank/DDBJ databases">
        <authorList>
            <person name="Kallberg Y."/>
            <person name="Tangrot J."/>
            <person name="Rosling A."/>
        </authorList>
    </citation>
    <scope>NUCLEOTIDE SEQUENCE</scope>
    <source>
        <strain evidence="1">IN212</strain>
    </source>
</reference>
<comment type="caution">
    <text evidence="1">The sequence shown here is derived from an EMBL/GenBank/DDBJ whole genome shotgun (WGS) entry which is preliminary data.</text>
</comment>
<organism evidence="1 2">
    <name type="scientific">Racocetra fulgida</name>
    <dbReference type="NCBI Taxonomy" id="60492"/>
    <lineage>
        <taxon>Eukaryota</taxon>
        <taxon>Fungi</taxon>
        <taxon>Fungi incertae sedis</taxon>
        <taxon>Mucoromycota</taxon>
        <taxon>Glomeromycotina</taxon>
        <taxon>Glomeromycetes</taxon>
        <taxon>Diversisporales</taxon>
        <taxon>Gigasporaceae</taxon>
        <taxon>Racocetra</taxon>
    </lineage>
</organism>
<dbReference type="Proteomes" id="UP000789396">
    <property type="component" value="Unassembled WGS sequence"/>
</dbReference>
<accession>A0A9N9BYU6</accession>
<dbReference type="EMBL" id="CAJVPZ010007390">
    <property type="protein sequence ID" value="CAG8585695.1"/>
    <property type="molecule type" value="Genomic_DNA"/>
</dbReference>
<keyword evidence="2" id="KW-1185">Reference proteome</keyword>
<gene>
    <name evidence="1" type="ORF">RFULGI_LOCUS6032</name>
</gene>
<protein>
    <submittedName>
        <fullName evidence="1">13381_t:CDS:1</fullName>
    </submittedName>
</protein>
<evidence type="ECO:0000313" key="1">
    <source>
        <dbReference type="EMBL" id="CAG8585695.1"/>
    </source>
</evidence>
<feature type="non-terminal residue" evidence="1">
    <location>
        <position position="47"/>
    </location>
</feature>
<sequence>MALKKFDHNTGLISVAKYGPDRAYNMGRVGPIIQWAGPGWANNSLGQ</sequence>
<dbReference type="AlphaFoldDB" id="A0A9N9BYU6"/>
<name>A0A9N9BYU6_9GLOM</name>